<name>A0A2G4EYW4_9CYAN</name>
<dbReference type="RefSeq" id="WP_096828248.1">
    <property type="nucleotide sequence ID" value="NZ_NXIB02000082.1"/>
</dbReference>
<sequence>MNILRLDNSDLVPVDYGDLLDKILEVLRGKNPFSVSGDRRRLIVDIDAIAADVAKIEVRKPLGSFERQADCATVNFPQEVEEHFGDRIKQIKECLRQNLESKLPQNASIEKFVTSLITPLSSPSFRGNGQELGFKYDFGKRHPSLEKEKLTLHPLDSGSHATLKLHKLTIAVRNTDIFQQQLKEGLENYINEKADTNDDRQELHHRLDEMVKNQDSDFYKLIRLVDKETLGKLNKEAKITYLEYLLEHIQGSSTDTVGIIYLEDLIRRLRLLEKYINDSNKADGEYEVNYAGFRFNYREIFARAEVLDALPIIPIVAGYLGESTDTPQSERKFIFGLKIKFNNPVQARGGKEAFEYYLNLLNPDSEEHQAAIGEDSIDSITETFARKVLRIALLYYFVFASRHDPLAQNYDAEAELNHHPIAIFEQRVLPVLQGSDDEAKRELFRNFIEGFKKFNIKHKISHLKKMLKGFLERQTILPSRTETRHVNLKMGLLEDIDNILTNCKFFNDIMERNYKQTLHYIAVEPATLSETAICQLPVNITIEDVRYFPTDERQTFSMEYNVEGVDVLPILSAPKAQRSRDIYKYHFNTKLVLFPYDDRRLDSGEKGLQPAAAFVYKFTMLLLSYICMRILLENKAENLFIPMARLHEGVHKHPSPSEEFMANVSKTLSHILSEKHRSTSQGFRIRERVDGFHVRNGLSSMYSILPKKFRFDNVQLSPELDKLAIIVVSSRDSDAKKGNQNRFQRQASLIGEVIGINQLNDSTIQVEMLKTFSENYSVSRLYTEPVILEDVMSQLYQQGYRNFAYISQAPYMSKLHITKTEEDEEMSFMSRKLLRTLKGERRDIKIYPMFFDKYFVRSFLGDKSKSFYIQDAMELESLSAKGNQQAVMFFNLFNGINVKQPGGKNFYNGVISYSTLLHIYDGILDDQDLHQGLIYDGEIKDTLLHYLTIFHFSRYEARHNISLKLDPYERIIGDDSVGALSMFRHAGGNAEFNSLAFLNKVREVLNVGDGGTQS</sequence>
<evidence type="ECO:0000256" key="1">
    <source>
        <dbReference type="SAM" id="Coils"/>
    </source>
</evidence>
<feature type="coiled-coil region" evidence="1">
    <location>
        <begin position="179"/>
        <end position="206"/>
    </location>
</feature>
<keyword evidence="3" id="KW-1185">Reference proteome</keyword>
<gene>
    <name evidence="2" type="ORF">CP500_014615</name>
</gene>
<organism evidence="2 3">
    <name type="scientific">Tychonema bourrellyi FEM_GT703</name>
    <dbReference type="NCBI Taxonomy" id="2040638"/>
    <lineage>
        <taxon>Bacteria</taxon>
        <taxon>Bacillati</taxon>
        <taxon>Cyanobacteriota</taxon>
        <taxon>Cyanophyceae</taxon>
        <taxon>Oscillatoriophycideae</taxon>
        <taxon>Oscillatoriales</taxon>
        <taxon>Microcoleaceae</taxon>
        <taxon>Tychonema</taxon>
    </lineage>
</organism>
<dbReference type="OrthoDB" id="494155at2"/>
<accession>A0A2G4EYW4</accession>
<dbReference type="Proteomes" id="UP000226442">
    <property type="component" value="Unassembled WGS sequence"/>
</dbReference>
<comment type="caution">
    <text evidence="2">The sequence shown here is derived from an EMBL/GenBank/DDBJ whole genome shotgun (WGS) entry which is preliminary data.</text>
</comment>
<dbReference type="EMBL" id="NXIB02000082">
    <property type="protein sequence ID" value="PHX54713.1"/>
    <property type="molecule type" value="Genomic_DNA"/>
</dbReference>
<dbReference type="AlphaFoldDB" id="A0A2G4EYW4"/>
<reference evidence="2" key="1">
    <citation type="submission" date="2017-10" db="EMBL/GenBank/DDBJ databases">
        <title>Draft genome sequence of the planktic cyanobacteria Tychonema bourrellyi isolated from alpine lentic freshwater.</title>
        <authorList>
            <person name="Tett A."/>
            <person name="Armanini F."/>
            <person name="Asnicar F."/>
            <person name="Boscaini A."/>
            <person name="Pasolli E."/>
            <person name="Zolfo M."/>
            <person name="Donati C."/>
            <person name="Salmaso N."/>
            <person name="Segata N."/>
        </authorList>
    </citation>
    <scope>NUCLEOTIDE SEQUENCE</scope>
    <source>
        <strain evidence="2">FEM_GT703</strain>
    </source>
</reference>
<proteinExistence type="predicted"/>
<protein>
    <submittedName>
        <fullName evidence="2">Uncharacterized protein</fullName>
    </submittedName>
</protein>
<keyword evidence="1" id="KW-0175">Coiled coil</keyword>
<evidence type="ECO:0000313" key="3">
    <source>
        <dbReference type="Proteomes" id="UP000226442"/>
    </source>
</evidence>
<evidence type="ECO:0000313" key="2">
    <source>
        <dbReference type="EMBL" id="PHX54713.1"/>
    </source>
</evidence>